<dbReference type="EMBL" id="FNQG01000002">
    <property type="protein sequence ID" value="SDZ75603.1"/>
    <property type="molecule type" value="Genomic_DNA"/>
</dbReference>
<name>A0A1H3VLC5_SELRU</name>
<organism evidence="2 3">
    <name type="scientific">Selenomonas ruminantium</name>
    <dbReference type="NCBI Taxonomy" id="971"/>
    <lineage>
        <taxon>Bacteria</taxon>
        <taxon>Bacillati</taxon>
        <taxon>Bacillota</taxon>
        <taxon>Negativicutes</taxon>
        <taxon>Selenomonadales</taxon>
        <taxon>Selenomonadaceae</taxon>
        <taxon>Selenomonas</taxon>
    </lineage>
</organism>
<dbReference type="InterPro" id="IPR026866">
    <property type="entry name" value="CR006_AAA"/>
</dbReference>
<proteinExistence type="predicted"/>
<dbReference type="Gene3D" id="3.40.50.300">
    <property type="entry name" value="P-loop containing nucleotide triphosphate hydrolases"/>
    <property type="match status" value="1"/>
</dbReference>
<feature type="domain" description="Protein CR006 P-loop" evidence="1">
    <location>
        <begin position="417"/>
        <end position="523"/>
    </location>
</feature>
<evidence type="ECO:0000313" key="2">
    <source>
        <dbReference type="EMBL" id="SDZ75603.1"/>
    </source>
</evidence>
<dbReference type="InterPro" id="IPR027417">
    <property type="entry name" value="P-loop_NTPase"/>
</dbReference>
<evidence type="ECO:0000259" key="1">
    <source>
        <dbReference type="Pfam" id="PF13166"/>
    </source>
</evidence>
<dbReference type="Proteomes" id="UP000183469">
    <property type="component" value="Unassembled WGS sequence"/>
</dbReference>
<dbReference type="RefSeq" id="WP_143035110.1">
    <property type="nucleotide sequence ID" value="NZ_FNQG01000002.1"/>
</dbReference>
<sequence>MKLIFSKIHKDEIFNKDFDNLSEGNGTIEFKKKYTSGGIAVVYAPNGTGKSSLTEVLKIKKASDNVCFYATDELGNNITPENNKFHIVEDQISRHIIEGDESQYLVGAQIKKEFELKKRINEGFVEVFKEKLPKLYKSKYSVSKKGDYLIEKTKEVSTEGCEFIKNIVNRNTHGSNISRDDFILYLSNNENKLEVSNLDQKKTEFVIRDCAKSKVVERLLTVKPNSVIKSSQAPLIEQHDDAIRILDKYQAAKSCIVCDNEDYDGQVLLAQKKASKQRIYDSLDQVTKDLLDKVVMDSSLANEDPFDIKEIVLRFISESDLDGLTNLQEDLKNYIKNIVKNMLNDLYSCFDGTNVVKDYDELSKLQKEQPRLDDDDLLFIQDVISENIDRDIKIIRADDSERNFKLMLGDLPLLNVEREQMCLSTGEQNFISLAFELLLAKNSSKEYIVIDDPISSFDSVYKNKIAFCIVKFLEKKKQIVLTHNLELVKLLEFQLKDCFNLYMLNNNDGGRNGFIRVQPNEQELLINFHKLIALFQNKNGKLMGEIKNRRLFLISMIPFMRGYAHFTLDLKDYYGRLSEIMHGYGTAEVDLIPVYNELFGVKFSGKEKVTSKDVLEIDCDELDFFSKDTYPLLAETLRQTLVYYYLRMTVEKTLIDVFKIPIKPNKIMMLNDIIQSAFKASPNDDDFKIKRSYRVFFASRKTLLNEFNHFEGNVNIFQPAIDITESKLEKEIRDIKDKLEKVKLDFMDINR</sequence>
<dbReference type="OrthoDB" id="9795565at2"/>
<dbReference type="Pfam" id="PF13166">
    <property type="entry name" value="AAA_13"/>
    <property type="match status" value="1"/>
</dbReference>
<evidence type="ECO:0000313" key="3">
    <source>
        <dbReference type="Proteomes" id="UP000183469"/>
    </source>
</evidence>
<gene>
    <name evidence="2" type="ORF">SAMN05660648_00370</name>
</gene>
<dbReference type="SUPFAM" id="SSF52540">
    <property type="entry name" value="P-loop containing nucleoside triphosphate hydrolases"/>
    <property type="match status" value="1"/>
</dbReference>
<protein>
    <recommendedName>
        <fullName evidence="1">Protein CR006 P-loop domain-containing protein</fullName>
    </recommendedName>
</protein>
<accession>A0A1H3VLC5</accession>
<dbReference type="AlphaFoldDB" id="A0A1H3VLC5"/>
<reference evidence="2 3" key="1">
    <citation type="submission" date="2016-10" db="EMBL/GenBank/DDBJ databases">
        <authorList>
            <person name="de Groot N.N."/>
        </authorList>
    </citation>
    <scope>NUCLEOTIDE SEQUENCE [LARGE SCALE GENOMIC DNA]</scope>
    <source>
        <strain evidence="2 3">DSM 2872</strain>
    </source>
</reference>